<comment type="caution">
    <text evidence="1">The sequence shown here is derived from an EMBL/GenBank/DDBJ whole genome shotgun (WGS) entry which is preliminary data.</text>
</comment>
<evidence type="ECO:0000313" key="1">
    <source>
        <dbReference type="EMBL" id="MBE1554007.1"/>
    </source>
</evidence>
<dbReference type="Proteomes" id="UP000658225">
    <property type="component" value="Unassembled WGS sequence"/>
</dbReference>
<evidence type="ECO:0000313" key="2">
    <source>
        <dbReference type="Proteomes" id="UP000658225"/>
    </source>
</evidence>
<keyword evidence="2" id="KW-1185">Reference proteome</keyword>
<name>A0A927MJA9_9BACL</name>
<accession>A0A927MJA9</accession>
<gene>
    <name evidence="1" type="ORF">H4683_001082</name>
</gene>
<sequence>MALARSFADAEAAIIAFKVRFNTLKGIETTEREDLDEAVWQLSQSDHLIGQPITEEMAQRWFDAVRDY</sequence>
<protein>
    <submittedName>
        <fullName evidence="1">Uncharacterized protein</fullName>
    </submittedName>
</protein>
<organism evidence="1 2">
    <name type="scientific">Sporosarcina limicola</name>
    <dbReference type="NCBI Taxonomy" id="34101"/>
    <lineage>
        <taxon>Bacteria</taxon>
        <taxon>Bacillati</taxon>
        <taxon>Bacillota</taxon>
        <taxon>Bacilli</taxon>
        <taxon>Bacillales</taxon>
        <taxon>Caryophanaceae</taxon>
        <taxon>Sporosarcina</taxon>
    </lineage>
</organism>
<dbReference type="AlphaFoldDB" id="A0A927MJA9"/>
<dbReference type="EMBL" id="JADBEL010000004">
    <property type="protein sequence ID" value="MBE1554007.1"/>
    <property type="molecule type" value="Genomic_DNA"/>
</dbReference>
<proteinExistence type="predicted"/>
<reference evidence="1" key="1">
    <citation type="submission" date="2020-10" db="EMBL/GenBank/DDBJ databases">
        <title>Genomic Encyclopedia of Type Strains, Phase IV (KMG-IV): sequencing the most valuable type-strain genomes for metagenomic binning, comparative biology and taxonomic classification.</title>
        <authorList>
            <person name="Goeker M."/>
        </authorList>
    </citation>
    <scope>NUCLEOTIDE SEQUENCE</scope>
    <source>
        <strain evidence="1">DSM 13886</strain>
    </source>
</reference>